<dbReference type="CDD" id="cd01225">
    <property type="entry name" value="PH_Cool_Pix"/>
    <property type="match status" value="1"/>
</dbReference>
<evidence type="ECO:0000259" key="4">
    <source>
        <dbReference type="PROSITE" id="PS50003"/>
    </source>
</evidence>
<dbReference type="GO" id="GO:0005085">
    <property type="term" value="F:guanyl-nucleotide exchange factor activity"/>
    <property type="evidence" value="ECO:0007669"/>
    <property type="project" value="UniProtKB-KW"/>
</dbReference>
<dbReference type="SUPFAM" id="SSF50729">
    <property type="entry name" value="PH domain-like"/>
    <property type="match status" value="1"/>
</dbReference>
<dbReference type="FunFam" id="2.30.29.30:FF:000094">
    <property type="entry name" value="Rho guanine nucleotide exchange factor 7"/>
    <property type="match status" value="1"/>
</dbReference>
<comment type="caution">
    <text evidence="5">The sequence shown here is derived from an EMBL/GenBank/DDBJ whole genome shotgun (WGS) entry which is preliminary data.</text>
</comment>
<name>A0A2J8KT86_PANTR</name>
<dbReference type="InterPro" id="IPR011993">
    <property type="entry name" value="PH-like_dom_sf"/>
</dbReference>
<dbReference type="PANTHER" id="PTHR46026:SF3">
    <property type="entry name" value="RHO GUANINE NUCLEOTIDE EXCHANGE FACTOR 7"/>
    <property type="match status" value="1"/>
</dbReference>
<gene>
    <name evidence="5" type="ORF">CK820_G0036387</name>
</gene>
<organism evidence="5 6">
    <name type="scientific">Pan troglodytes</name>
    <name type="common">Chimpanzee</name>
    <dbReference type="NCBI Taxonomy" id="9598"/>
    <lineage>
        <taxon>Eukaryota</taxon>
        <taxon>Metazoa</taxon>
        <taxon>Chordata</taxon>
        <taxon>Craniata</taxon>
        <taxon>Vertebrata</taxon>
        <taxon>Euteleostomi</taxon>
        <taxon>Mammalia</taxon>
        <taxon>Eutheria</taxon>
        <taxon>Euarchontoglires</taxon>
        <taxon>Primates</taxon>
        <taxon>Haplorrhini</taxon>
        <taxon>Catarrhini</taxon>
        <taxon>Hominidae</taxon>
        <taxon>Pan</taxon>
    </lineage>
</organism>
<keyword evidence="3" id="KW-0966">Cell projection</keyword>
<dbReference type="GO" id="GO:0042995">
    <property type="term" value="C:cell projection"/>
    <property type="evidence" value="ECO:0007669"/>
    <property type="project" value="UniProtKB-SubCell"/>
</dbReference>
<dbReference type="InterPro" id="IPR046376">
    <property type="entry name" value="PH_Cool_Pix"/>
</dbReference>
<evidence type="ECO:0000313" key="6">
    <source>
        <dbReference type="Proteomes" id="UP000236370"/>
    </source>
</evidence>
<keyword evidence="2" id="KW-0344">Guanine-nucleotide releasing factor</keyword>
<protein>
    <submittedName>
        <fullName evidence="5">ARHGEF7 isoform 13</fullName>
    </submittedName>
</protein>
<proteinExistence type="predicted"/>
<dbReference type="SMART" id="SM00233">
    <property type="entry name" value="PH"/>
    <property type="match status" value="1"/>
</dbReference>
<feature type="non-terminal residue" evidence="5">
    <location>
        <position position="1"/>
    </location>
</feature>
<dbReference type="EMBL" id="NBAG03000343">
    <property type="protein sequence ID" value="PNI38232.1"/>
    <property type="molecule type" value="Genomic_DNA"/>
</dbReference>
<comment type="subcellular location">
    <subcellularLocation>
        <location evidence="1">Cell projection</location>
    </subcellularLocation>
</comment>
<accession>A0A2J8KT86</accession>
<dbReference type="PROSITE" id="PS50003">
    <property type="entry name" value="PH_DOMAIN"/>
    <property type="match status" value="1"/>
</dbReference>
<sequence length="129" mass="14451">VLIQCAGSEEKNERYLLLFPNVLLMLSASPRMSGFIYQGKLPTTGMTITKLEDSENHRNAFEISGSMIERILVSCNNQQDLQEWVEHLQKQTKVTSVGNPTIKPHSVPSHTVRTWCFSSFQTPGVASRG</sequence>
<dbReference type="Pfam" id="PF00169">
    <property type="entry name" value="PH"/>
    <property type="match status" value="1"/>
</dbReference>
<dbReference type="Proteomes" id="UP000236370">
    <property type="component" value="Unassembled WGS sequence"/>
</dbReference>
<dbReference type="PANTHER" id="PTHR46026">
    <property type="entry name" value="RHO-TYPE GUANINE NUCLEOTIDE EXCHANGE FACTOR, ISOFORM F"/>
    <property type="match status" value="1"/>
</dbReference>
<evidence type="ECO:0000256" key="3">
    <source>
        <dbReference type="ARBA" id="ARBA00023273"/>
    </source>
</evidence>
<feature type="domain" description="PH" evidence="4">
    <location>
        <begin position="1"/>
        <end position="93"/>
    </location>
</feature>
<dbReference type="AlphaFoldDB" id="A0A2J8KT86"/>
<evidence type="ECO:0000256" key="1">
    <source>
        <dbReference type="ARBA" id="ARBA00004316"/>
    </source>
</evidence>
<evidence type="ECO:0000313" key="5">
    <source>
        <dbReference type="EMBL" id="PNI38232.1"/>
    </source>
</evidence>
<dbReference type="Gene3D" id="2.30.29.30">
    <property type="entry name" value="Pleckstrin-homology domain (PH domain)/Phosphotyrosine-binding domain (PTB)"/>
    <property type="match status" value="1"/>
</dbReference>
<dbReference type="InterPro" id="IPR001849">
    <property type="entry name" value="PH_domain"/>
</dbReference>
<evidence type="ECO:0000256" key="2">
    <source>
        <dbReference type="ARBA" id="ARBA00022658"/>
    </source>
</evidence>
<reference evidence="5 6" key="1">
    <citation type="submission" date="2017-12" db="EMBL/GenBank/DDBJ databases">
        <title>High-resolution comparative analysis of great ape genomes.</title>
        <authorList>
            <person name="Pollen A."/>
            <person name="Hastie A."/>
            <person name="Hormozdiari F."/>
            <person name="Dougherty M."/>
            <person name="Liu R."/>
            <person name="Chaisson M."/>
            <person name="Hoppe E."/>
            <person name="Hill C."/>
            <person name="Pang A."/>
            <person name="Hillier L."/>
            <person name="Baker C."/>
            <person name="Armstrong J."/>
            <person name="Shendure J."/>
            <person name="Paten B."/>
            <person name="Wilson R."/>
            <person name="Chao H."/>
            <person name="Schneider V."/>
            <person name="Ventura M."/>
            <person name="Kronenberg Z."/>
            <person name="Murali S."/>
            <person name="Gordon D."/>
            <person name="Cantsilieris S."/>
            <person name="Munson K."/>
            <person name="Nelson B."/>
            <person name="Raja A."/>
            <person name="Underwood J."/>
            <person name="Diekhans M."/>
            <person name="Fiddes I."/>
            <person name="Haussler D."/>
            <person name="Eichler E."/>
        </authorList>
    </citation>
    <scope>NUCLEOTIDE SEQUENCE [LARGE SCALE GENOMIC DNA]</scope>
    <source>
        <strain evidence="5">Yerkes chimp pedigree #C0471</strain>
    </source>
</reference>